<feature type="region of interest" description="Disordered" evidence="1">
    <location>
        <begin position="351"/>
        <end position="370"/>
    </location>
</feature>
<feature type="transmembrane region" description="Helical" evidence="2">
    <location>
        <begin position="81"/>
        <end position="104"/>
    </location>
</feature>
<keyword evidence="2" id="KW-1133">Transmembrane helix</keyword>
<evidence type="ECO:0000313" key="4">
    <source>
        <dbReference type="Proteomes" id="UP000781932"/>
    </source>
</evidence>
<feature type="region of interest" description="Disordered" evidence="1">
    <location>
        <begin position="27"/>
        <end position="46"/>
    </location>
</feature>
<feature type="compositionally biased region" description="Polar residues" evidence="1">
    <location>
        <begin position="357"/>
        <end position="370"/>
    </location>
</feature>
<feature type="compositionally biased region" description="Polar residues" evidence="1">
    <location>
        <begin position="307"/>
        <end position="324"/>
    </location>
</feature>
<name>A0A9P6IJC4_9PEZI</name>
<gene>
    <name evidence="3" type="ORF">CkaCkLH20_01545</name>
</gene>
<evidence type="ECO:0000256" key="1">
    <source>
        <dbReference type="SAM" id="MobiDB-lite"/>
    </source>
</evidence>
<dbReference type="GeneID" id="62157338"/>
<keyword evidence="2" id="KW-0472">Membrane</keyword>
<feature type="region of interest" description="Disordered" evidence="1">
    <location>
        <begin position="238"/>
        <end position="324"/>
    </location>
</feature>
<protein>
    <submittedName>
        <fullName evidence="3">Uncharacterized protein</fullName>
    </submittedName>
</protein>
<dbReference type="RefSeq" id="XP_038750856.1">
    <property type="nucleotide sequence ID" value="XM_038884264.1"/>
</dbReference>
<dbReference type="AlphaFoldDB" id="A0A9P6IJC4"/>
<proteinExistence type="predicted"/>
<reference evidence="3" key="2">
    <citation type="submission" date="2020-11" db="EMBL/GenBank/DDBJ databases">
        <title>Whole genome sequencing of Colletotrichum sp.</title>
        <authorList>
            <person name="Li H."/>
        </authorList>
    </citation>
    <scope>NUCLEOTIDE SEQUENCE</scope>
    <source>
        <strain evidence="3">CkLH20</strain>
    </source>
</reference>
<feature type="compositionally biased region" description="Basic and acidic residues" evidence="1">
    <location>
        <begin position="297"/>
        <end position="306"/>
    </location>
</feature>
<feature type="compositionally biased region" description="Basic and acidic residues" evidence="1">
    <location>
        <begin position="256"/>
        <end position="270"/>
    </location>
</feature>
<feature type="transmembrane region" description="Helical" evidence="2">
    <location>
        <begin position="110"/>
        <end position="131"/>
    </location>
</feature>
<keyword evidence="2" id="KW-0812">Transmembrane</keyword>
<evidence type="ECO:0000256" key="2">
    <source>
        <dbReference type="SAM" id="Phobius"/>
    </source>
</evidence>
<organism evidence="3 4">
    <name type="scientific">Colletotrichum karsti</name>
    <dbReference type="NCBI Taxonomy" id="1095194"/>
    <lineage>
        <taxon>Eukaryota</taxon>
        <taxon>Fungi</taxon>
        <taxon>Dikarya</taxon>
        <taxon>Ascomycota</taxon>
        <taxon>Pezizomycotina</taxon>
        <taxon>Sordariomycetes</taxon>
        <taxon>Hypocreomycetidae</taxon>
        <taxon>Glomerellales</taxon>
        <taxon>Glomerellaceae</taxon>
        <taxon>Colletotrichum</taxon>
        <taxon>Colletotrichum boninense species complex</taxon>
    </lineage>
</organism>
<accession>A0A9P6IJC4</accession>
<feature type="transmembrane region" description="Helical" evidence="2">
    <location>
        <begin position="195"/>
        <end position="219"/>
    </location>
</feature>
<feature type="region of interest" description="Disordered" evidence="1">
    <location>
        <begin position="426"/>
        <end position="477"/>
    </location>
</feature>
<comment type="caution">
    <text evidence="3">The sequence shown here is derived from an EMBL/GenBank/DDBJ whole genome shotgun (WGS) entry which is preliminary data.</text>
</comment>
<evidence type="ECO:0000313" key="3">
    <source>
        <dbReference type="EMBL" id="KAF9881395.1"/>
    </source>
</evidence>
<keyword evidence="4" id="KW-1185">Reference proteome</keyword>
<sequence length="581" mass="64736">MAQRPYLYNVVDNSSRFPETKFDPKAVTRASWEPKPRKPKPNGPLVTFNRHPDAQMVLSHRSNNYVSLSSRTKKWIKAMRVVQLVVRVLQLFAATGVLALLILLNNIEALAGWVMRITPGVVMVHCFYAVYHLSRPAGDRSPASSTAYQLFSGISDLGAMPLYAYGALNAMSSSAAWTTRWVAEYLRDYFVPAVAYTFIVAGGLHLVTFCISVWLGFMFRKITNMPPDMNPLEDHLTSRAKHKRNKSSVATSLTDESEKRLSTPLEERRRSGAPYQDLSRPPSIPFQRTRAGSDLSNHTRDSRSDLPSRQYQIPLNASPRTSLAASEYKRMSQYHASPRGTYTEVPLHETNEHRDSISSAAPSPTQARQTGKFTETWFATDSLISRTQKRNRAIDAAAAVEQKRPCDKAYEALGQKYNAEDYDLENDENDLAGSDFENDLGNPHPDPLGSNPHATAPRTKTPYQHSRYSTLSEVNINSRRVSGSNDIADARLSSLAPAPWPRNRDSSIQPESDFYSKPYGELKPATPPVMIGSNRQVSSGNDYEDQPYSAAYGRRSVSGKVAEEGLAGSKRGYSRFSVLQG</sequence>
<feature type="compositionally biased region" description="Polar residues" evidence="1">
    <location>
        <begin position="461"/>
        <end position="477"/>
    </location>
</feature>
<dbReference type="OrthoDB" id="5404940at2759"/>
<dbReference type="EMBL" id="JAATWM020000003">
    <property type="protein sequence ID" value="KAF9881395.1"/>
    <property type="molecule type" value="Genomic_DNA"/>
</dbReference>
<reference evidence="3" key="1">
    <citation type="submission" date="2020-03" db="EMBL/GenBank/DDBJ databases">
        <authorList>
            <person name="He L."/>
        </authorList>
    </citation>
    <scope>NUCLEOTIDE SEQUENCE</scope>
    <source>
        <strain evidence="3">CkLH20</strain>
    </source>
</reference>
<dbReference type="Proteomes" id="UP000781932">
    <property type="component" value="Unassembled WGS sequence"/>
</dbReference>
<feature type="region of interest" description="Disordered" evidence="1">
    <location>
        <begin position="496"/>
        <end position="551"/>
    </location>
</feature>
<feature type="compositionally biased region" description="Basic and acidic residues" evidence="1">
    <location>
        <begin position="27"/>
        <end position="36"/>
    </location>
</feature>